<dbReference type="Proteomes" id="UP000184485">
    <property type="component" value="Unassembled WGS sequence"/>
</dbReference>
<gene>
    <name evidence="2" type="ORF">SAMN02745157_4061</name>
</gene>
<evidence type="ECO:0000256" key="1">
    <source>
        <dbReference type="SAM" id="MobiDB-lite"/>
    </source>
</evidence>
<dbReference type="RefSeq" id="WP_073056500.1">
    <property type="nucleotide sequence ID" value="NZ_FQUP01000004.1"/>
</dbReference>
<organism evidence="2 3">
    <name type="scientific">Kaistia soli DSM 19436</name>
    <dbReference type="NCBI Taxonomy" id="1122133"/>
    <lineage>
        <taxon>Bacteria</taxon>
        <taxon>Pseudomonadati</taxon>
        <taxon>Pseudomonadota</taxon>
        <taxon>Alphaproteobacteria</taxon>
        <taxon>Hyphomicrobiales</taxon>
        <taxon>Kaistiaceae</taxon>
        <taxon>Kaistia</taxon>
    </lineage>
</organism>
<evidence type="ECO:0000313" key="3">
    <source>
        <dbReference type="Proteomes" id="UP000184485"/>
    </source>
</evidence>
<protein>
    <submittedName>
        <fullName evidence="2">Uncharacterized protein</fullName>
    </submittedName>
</protein>
<proteinExistence type="predicted"/>
<dbReference type="AlphaFoldDB" id="A0A1M5J076"/>
<feature type="region of interest" description="Disordered" evidence="1">
    <location>
        <begin position="1"/>
        <end position="40"/>
    </location>
</feature>
<name>A0A1M5J076_9HYPH</name>
<accession>A0A1M5J076</accession>
<dbReference type="EMBL" id="FQUP01000004">
    <property type="protein sequence ID" value="SHG33974.1"/>
    <property type="molecule type" value="Genomic_DNA"/>
</dbReference>
<reference evidence="2 3" key="1">
    <citation type="submission" date="2016-11" db="EMBL/GenBank/DDBJ databases">
        <authorList>
            <person name="Jaros S."/>
            <person name="Januszkiewicz K."/>
            <person name="Wedrychowicz H."/>
        </authorList>
    </citation>
    <scope>NUCLEOTIDE SEQUENCE [LARGE SCALE GENOMIC DNA]</scope>
    <source>
        <strain evidence="2 3">DSM 19436</strain>
    </source>
</reference>
<feature type="compositionally biased region" description="Basic and acidic residues" evidence="1">
    <location>
        <begin position="1"/>
        <end position="11"/>
    </location>
</feature>
<sequence>MNESLADKSSREANQTTDDDLGQLGPFQPMDTAPRDGTLVVGREENGACHLMRWRSKARMLEEDGAEDQGAAPYWARWRTDTGLKPVEWAPTDLTPETALDRV</sequence>
<keyword evidence="3" id="KW-1185">Reference proteome</keyword>
<evidence type="ECO:0000313" key="2">
    <source>
        <dbReference type="EMBL" id="SHG33974.1"/>
    </source>
</evidence>
<dbReference type="OrthoDB" id="7510885at2"/>